<sequence>DMIAQALMELKAKGSEVIVACGGLSVDPDDVTIAGVRRAGAEIISYGAPVMPGAMFLYAMWGDIPIVGAQAAVIYHSITIFDLILPRVLAEEKICRQDIVELGHGGLCLNCEKCSFPACPFGK</sequence>
<gene>
    <name evidence="2" type="ORF">S06H3_54654</name>
</gene>
<dbReference type="InterPro" id="IPR036425">
    <property type="entry name" value="MoaB/Mog-like_dom_sf"/>
</dbReference>
<dbReference type="AlphaFoldDB" id="X1QCL1"/>
<evidence type="ECO:0000259" key="1">
    <source>
        <dbReference type="Pfam" id="PF00994"/>
    </source>
</evidence>
<dbReference type="Pfam" id="PF00994">
    <property type="entry name" value="MoCF_biosynth"/>
    <property type="match status" value="1"/>
</dbReference>
<evidence type="ECO:0000313" key="2">
    <source>
        <dbReference type="EMBL" id="GAI52541.1"/>
    </source>
</evidence>
<name>X1QCL1_9ZZZZ</name>
<protein>
    <recommendedName>
        <fullName evidence="1">MoaB/Mog domain-containing protein</fullName>
    </recommendedName>
</protein>
<feature type="non-terminal residue" evidence="2">
    <location>
        <position position="1"/>
    </location>
</feature>
<feature type="domain" description="MoaB/Mog" evidence="1">
    <location>
        <begin position="2"/>
        <end position="77"/>
    </location>
</feature>
<comment type="caution">
    <text evidence="2">The sequence shown here is derived from an EMBL/GenBank/DDBJ whole genome shotgun (WGS) entry which is preliminary data.</text>
</comment>
<proteinExistence type="predicted"/>
<dbReference type="Gene3D" id="3.40.980.10">
    <property type="entry name" value="MoaB/Mog-like domain"/>
    <property type="match status" value="1"/>
</dbReference>
<reference evidence="2" key="1">
    <citation type="journal article" date="2014" name="Front. Microbiol.">
        <title>High frequency of phylogenetically diverse reductive dehalogenase-homologous genes in deep subseafloor sedimentary metagenomes.</title>
        <authorList>
            <person name="Kawai M."/>
            <person name="Futagami T."/>
            <person name="Toyoda A."/>
            <person name="Takaki Y."/>
            <person name="Nishi S."/>
            <person name="Hori S."/>
            <person name="Arai W."/>
            <person name="Tsubouchi T."/>
            <person name="Morono Y."/>
            <person name="Uchiyama I."/>
            <person name="Ito T."/>
            <person name="Fujiyama A."/>
            <person name="Inagaki F."/>
            <person name="Takami H."/>
        </authorList>
    </citation>
    <scope>NUCLEOTIDE SEQUENCE</scope>
    <source>
        <strain evidence="2">Expedition CK06-06</strain>
    </source>
</reference>
<dbReference type="EMBL" id="BARV01034982">
    <property type="protein sequence ID" value="GAI52541.1"/>
    <property type="molecule type" value="Genomic_DNA"/>
</dbReference>
<accession>X1QCL1</accession>
<dbReference type="SUPFAM" id="SSF53218">
    <property type="entry name" value="Molybdenum cofactor biosynthesis proteins"/>
    <property type="match status" value="1"/>
</dbReference>
<dbReference type="InterPro" id="IPR001453">
    <property type="entry name" value="MoaB/Mog_dom"/>
</dbReference>
<organism evidence="2">
    <name type="scientific">marine sediment metagenome</name>
    <dbReference type="NCBI Taxonomy" id="412755"/>
    <lineage>
        <taxon>unclassified sequences</taxon>
        <taxon>metagenomes</taxon>
        <taxon>ecological metagenomes</taxon>
    </lineage>
</organism>